<protein>
    <submittedName>
        <fullName evidence="3">DUF58 domain-containing protein</fullName>
    </submittedName>
</protein>
<reference evidence="3 4" key="1">
    <citation type="submission" date="2023-08" db="EMBL/GenBank/DDBJ databases">
        <authorList>
            <person name="Roldan D.M."/>
            <person name="Menes R.J."/>
        </authorList>
    </citation>
    <scope>NUCLEOTIDE SEQUENCE [LARGE SCALE GENOMIC DNA]</scope>
    <source>
        <strain evidence="3 4">CCM 2812</strain>
    </source>
</reference>
<keyword evidence="4" id="KW-1185">Reference proteome</keyword>
<proteinExistence type="predicted"/>
<evidence type="ECO:0000256" key="1">
    <source>
        <dbReference type="SAM" id="MobiDB-lite"/>
    </source>
</evidence>
<dbReference type="Proteomes" id="UP001235760">
    <property type="component" value="Unassembled WGS sequence"/>
</dbReference>
<keyword evidence="2" id="KW-0812">Transmembrane</keyword>
<evidence type="ECO:0000256" key="2">
    <source>
        <dbReference type="SAM" id="Phobius"/>
    </source>
</evidence>
<dbReference type="EMBL" id="JAUZEE010000002">
    <property type="protein sequence ID" value="MDP4300090.1"/>
    <property type="molecule type" value="Genomic_DNA"/>
</dbReference>
<keyword evidence="2" id="KW-0472">Membrane</keyword>
<evidence type="ECO:0000313" key="3">
    <source>
        <dbReference type="EMBL" id="MDP4300090.1"/>
    </source>
</evidence>
<accession>A0ABT9G0Y7</accession>
<feature type="region of interest" description="Disordered" evidence="1">
    <location>
        <begin position="212"/>
        <end position="259"/>
    </location>
</feature>
<sequence length="364" mass="40089">MASAWRARWQRWWQARHPRSPSTLLTQRNVYILPTSAGWLYAALLVALLLGSINYQLNLGYLLTFLLAGSGVVALHATHATIRGLQITAAGATLRQGHAGDVLELPLRLTDPQPRGALARAFFLGRHGIALRWTRPDLAIASGHAEPLAIDGPEQGEREAAPAWTPLRRGPQPWPTLHIEARYPLGLLRAWSLWRPTGELLVWPTPEADPPPLPVLGDEVGEPLAAPDEAASPRPTPPWQRRATELPEPDGVRPWRDGDRPSQVLWRRSARLLDHGGELLVRDLQPPPPQGRVLAWRQTADLGDDREARLSRLCAWVLQAERAGLRWALVLPGLRLPEAEGPAHRLACLDALARAFPTDPGAAP</sequence>
<evidence type="ECO:0000313" key="4">
    <source>
        <dbReference type="Proteomes" id="UP001235760"/>
    </source>
</evidence>
<name>A0ABT9G0Y7_LEPDI</name>
<comment type="caution">
    <text evidence="3">The sequence shown here is derived from an EMBL/GenBank/DDBJ whole genome shotgun (WGS) entry which is preliminary data.</text>
</comment>
<dbReference type="PANTHER" id="PTHR34351">
    <property type="entry name" value="SLR1927 PROTEIN-RELATED"/>
    <property type="match status" value="1"/>
</dbReference>
<feature type="transmembrane region" description="Helical" evidence="2">
    <location>
        <begin position="59"/>
        <end position="77"/>
    </location>
</feature>
<organism evidence="3 4">
    <name type="scientific">Leptothrix discophora</name>
    <dbReference type="NCBI Taxonomy" id="89"/>
    <lineage>
        <taxon>Bacteria</taxon>
        <taxon>Pseudomonadati</taxon>
        <taxon>Pseudomonadota</taxon>
        <taxon>Betaproteobacteria</taxon>
        <taxon>Burkholderiales</taxon>
        <taxon>Sphaerotilaceae</taxon>
        <taxon>Leptothrix</taxon>
    </lineage>
</organism>
<feature type="compositionally biased region" description="Basic and acidic residues" evidence="1">
    <location>
        <begin position="242"/>
        <end position="259"/>
    </location>
</feature>
<keyword evidence="2" id="KW-1133">Transmembrane helix</keyword>
<dbReference type="PANTHER" id="PTHR34351:SF1">
    <property type="entry name" value="SLR1927 PROTEIN"/>
    <property type="match status" value="1"/>
</dbReference>
<gene>
    <name evidence="3" type="ORF">Q8X39_05540</name>
</gene>
<dbReference type="RefSeq" id="WP_305748639.1">
    <property type="nucleotide sequence ID" value="NZ_JAUZEE010000002.1"/>
</dbReference>
<feature type="transmembrane region" description="Helical" evidence="2">
    <location>
        <begin position="30"/>
        <end position="53"/>
    </location>
</feature>